<dbReference type="GO" id="GO:0005615">
    <property type="term" value="C:extracellular space"/>
    <property type="evidence" value="ECO:0007669"/>
    <property type="project" value="TreeGrafter"/>
</dbReference>
<evidence type="ECO:0000256" key="1">
    <source>
        <dbReference type="ARBA" id="ARBA00022460"/>
    </source>
</evidence>
<protein>
    <recommendedName>
        <fullName evidence="6">Cuticle protein</fullName>
    </recommendedName>
</protein>
<evidence type="ECO:0000256" key="2">
    <source>
        <dbReference type="PROSITE-ProRule" id="PRU00497"/>
    </source>
</evidence>
<gene>
    <name evidence="4" type="ORF">DMN91_007612</name>
</gene>
<keyword evidence="3" id="KW-0812">Transmembrane</keyword>
<reference evidence="4 5" key="1">
    <citation type="journal article" date="2018" name="Genome Res.">
        <title>The genomic architecture and molecular evolution of ant odorant receptors.</title>
        <authorList>
            <person name="McKenzie S.K."/>
            <person name="Kronauer D.J.C."/>
        </authorList>
    </citation>
    <scope>NUCLEOTIDE SEQUENCE [LARGE SCALE GENOMIC DNA]</scope>
    <source>
        <strain evidence="4">Clonal line C1</strain>
    </source>
</reference>
<dbReference type="PANTHER" id="PTHR12236:SF95">
    <property type="entry name" value="CUTICULAR PROTEIN 76BD, ISOFORM C-RELATED"/>
    <property type="match status" value="1"/>
</dbReference>
<dbReference type="Proteomes" id="UP000279307">
    <property type="component" value="Chromosome 7"/>
</dbReference>
<evidence type="ECO:0000313" key="5">
    <source>
        <dbReference type="Proteomes" id="UP000279307"/>
    </source>
</evidence>
<name>A0A3L8DL06_OOCBI</name>
<keyword evidence="1 2" id="KW-0193">Cuticle</keyword>
<evidence type="ECO:0008006" key="6">
    <source>
        <dbReference type="Google" id="ProtNLM"/>
    </source>
</evidence>
<evidence type="ECO:0000313" key="4">
    <source>
        <dbReference type="EMBL" id="RLU20996.1"/>
    </source>
</evidence>
<dbReference type="Pfam" id="PF00379">
    <property type="entry name" value="Chitin_bind_4"/>
    <property type="match status" value="1"/>
</dbReference>
<accession>A0A3L8DL06</accession>
<dbReference type="EMBL" id="QOIP01000007">
    <property type="protein sequence ID" value="RLU20996.1"/>
    <property type="molecule type" value="Genomic_DNA"/>
</dbReference>
<keyword evidence="3" id="KW-1133">Transmembrane helix</keyword>
<comment type="caution">
    <text evidence="4">The sequence shown here is derived from an EMBL/GenBank/DDBJ whole genome shotgun (WGS) entry which is preliminary data.</text>
</comment>
<evidence type="ECO:0000256" key="3">
    <source>
        <dbReference type="SAM" id="Phobius"/>
    </source>
</evidence>
<dbReference type="GO" id="GO:0042302">
    <property type="term" value="F:structural constituent of cuticle"/>
    <property type="evidence" value="ECO:0007669"/>
    <property type="project" value="UniProtKB-UniRule"/>
</dbReference>
<dbReference type="OrthoDB" id="6510765at2759"/>
<feature type="non-terminal residue" evidence="4">
    <location>
        <position position="1"/>
    </location>
</feature>
<dbReference type="GO" id="GO:0031012">
    <property type="term" value="C:extracellular matrix"/>
    <property type="evidence" value="ECO:0007669"/>
    <property type="project" value="TreeGrafter"/>
</dbReference>
<keyword evidence="3" id="KW-0472">Membrane</keyword>
<dbReference type="AlphaFoldDB" id="A0A3L8DL06"/>
<dbReference type="InterPro" id="IPR051217">
    <property type="entry name" value="Insect_Cuticle_Struc_Prot"/>
</dbReference>
<feature type="transmembrane region" description="Helical" evidence="3">
    <location>
        <begin position="20"/>
        <end position="42"/>
    </location>
</feature>
<dbReference type="PANTHER" id="PTHR12236">
    <property type="entry name" value="STRUCTURAL CONTITUENT OF CUTICLE"/>
    <property type="match status" value="1"/>
</dbReference>
<sequence length="194" mass="22215">RRVLHASGQCPSSLHDARTFPLFALLALQELIVCVVFVAVIVRGLPRIYEEDAMDEDLGEESMADDIDRTGHGEGHHHHHHAHSFHHFSGPVIGHHHEISWKDKHGHHHHDYKAYPKYKYSYGVEDHHTKDQHGQKEHRDGKRVDGEYHIHEPGGNFRNVKYHADPHGGFFAEVHNFGGNDHSGATYGHSHKHR</sequence>
<organism evidence="4 5">
    <name type="scientific">Ooceraea biroi</name>
    <name type="common">Clonal raider ant</name>
    <name type="synonym">Cerapachys biroi</name>
    <dbReference type="NCBI Taxonomy" id="2015173"/>
    <lineage>
        <taxon>Eukaryota</taxon>
        <taxon>Metazoa</taxon>
        <taxon>Ecdysozoa</taxon>
        <taxon>Arthropoda</taxon>
        <taxon>Hexapoda</taxon>
        <taxon>Insecta</taxon>
        <taxon>Pterygota</taxon>
        <taxon>Neoptera</taxon>
        <taxon>Endopterygota</taxon>
        <taxon>Hymenoptera</taxon>
        <taxon>Apocrita</taxon>
        <taxon>Aculeata</taxon>
        <taxon>Formicoidea</taxon>
        <taxon>Formicidae</taxon>
        <taxon>Dorylinae</taxon>
        <taxon>Ooceraea</taxon>
    </lineage>
</organism>
<dbReference type="PROSITE" id="PS51155">
    <property type="entry name" value="CHIT_BIND_RR_2"/>
    <property type="match status" value="1"/>
</dbReference>
<proteinExistence type="predicted"/>
<dbReference type="InterPro" id="IPR000618">
    <property type="entry name" value="Insect_cuticle"/>
</dbReference>